<evidence type="ECO:0000256" key="7">
    <source>
        <dbReference type="ARBA" id="ARBA00023065"/>
    </source>
</evidence>
<protein>
    <submittedName>
        <fullName evidence="12">Uncharacterized protein</fullName>
    </submittedName>
</protein>
<evidence type="ECO:0000256" key="8">
    <source>
        <dbReference type="ARBA" id="ARBA00023077"/>
    </source>
</evidence>
<dbReference type="InterPro" id="IPR036942">
    <property type="entry name" value="Beta-barrel_TonB_sf"/>
</dbReference>
<evidence type="ECO:0000256" key="9">
    <source>
        <dbReference type="ARBA" id="ARBA00023136"/>
    </source>
</evidence>
<evidence type="ECO:0000256" key="2">
    <source>
        <dbReference type="ARBA" id="ARBA00022448"/>
    </source>
</evidence>
<dbReference type="Gene3D" id="2.40.170.20">
    <property type="entry name" value="TonB-dependent receptor, beta-barrel domain"/>
    <property type="match status" value="1"/>
</dbReference>
<comment type="subcellular location">
    <subcellularLocation>
        <location evidence="1">Cell outer membrane</location>
        <topology evidence="1">Multi-pass membrane protein</topology>
    </subcellularLocation>
</comment>
<evidence type="ECO:0000256" key="5">
    <source>
        <dbReference type="ARBA" id="ARBA00022692"/>
    </source>
</evidence>
<dbReference type="InterPro" id="IPR039426">
    <property type="entry name" value="TonB-dep_rcpt-like"/>
</dbReference>
<keyword evidence="7" id="KW-0406">Ion transport</keyword>
<dbReference type="SUPFAM" id="SSF56935">
    <property type="entry name" value="Porins"/>
    <property type="match status" value="1"/>
</dbReference>
<keyword evidence="2" id="KW-0813">Transport</keyword>
<accession>A0A290Q5C9</accession>
<dbReference type="GO" id="GO:0009279">
    <property type="term" value="C:cell outer membrane"/>
    <property type="evidence" value="ECO:0007669"/>
    <property type="project" value="UniProtKB-SubCell"/>
</dbReference>
<dbReference type="GO" id="GO:0006826">
    <property type="term" value="P:iron ion transport"/>
    <property type="evidence" value="ECO:0007669"/>
    <property type="project" value="UniProtKB-KW"/>
</dbReference>
<reference evidence="12 13" key="1">
    <citation type="submission" date="2017-09" db="EMBL/GenBank/DDBJ databases">
        <title>Complete genome sequence of Verrucomicrobial strain HZ-65, isolated from freshwater.</title>
        <authorList>
            <person name="Choi A."/>
        </authorList>
    </citation>
    <scope>NUCLEOTIDE SEQUENCE [LARGE SCALE GENOMIC DNA]</scope>
    <source>
        <strain evidence="12 13">HZ-65</strain>
    </source>
</reference>
<keyword evidence="8" id="KW-0798">TonB box</keyword>
<feature type="chain" id="PRO_5013058524" evidence="11">
    <location>
        <begin position="24"/>
        <end position="696"/>
    </location>
</feature>
<feature type="signal peptide" evidence="11">
    <location>
        <begin position="1"/>
        <end position="23"/>
    </location>
</feature>
<evidence type="ECO:0000256" key="4">
    <source>
        <dbReference type="ARBA" id="ARBA00022496"/>
    </source>
</evidence>
<keyword evidence="3" id="KW-1134">Transmembrane beta strand</keyword>
<dbReference type="KEGG" id="vbh:CMV30_07950"/>
<dbReference type="Proteomes" id="UP000217265">
    <property type="component" value="Chromosome"/>
</dbReference>
<keyword evidence="4" id="KW-0410">Iron transport</keyword>
<proteinExistence type="predicted"/>
<dbReference type="EMBL" id="CP023344">
    <property type="protein sequence ID" value="ATC63885.1"/>
    <property type="molecule type" value="Genomic_DNA"/>
</dbReference>
<keyword evidence="6" id="KW-0408">Iron</keyword>
<sequence>MKFRPFFFKHPILAFATASSLVADPTTTQPSNKDDLDTPVAMSPFQVRDTTVVGFSLAVSHTELPLGSLANTTTLSDAFAGFHIATSGAHSFNDTIALRGLSNTPIFGTPAVAVYLDAIPLLGASTLPGELAGLSGAALHRGPAESAHFGYAGPAGVLQLYSPAVFLASDDSTLHANSSISATVGDYSLRAGSVSTAFSTHGKTSVFASASGQSRDGYIFNRTLGHDVDHRDNRSGLLRLETHPFTPLTLALTFHATRARDGEQPLVPLDGPFYEIDRASEGFTEHQALNAGLSARIDTAPGTLTATASLNHWDLGPYRSVLAFGPMELLNDATLSRRNQNLELRFISAPDSDTTSAGWSMTGFTSRAKTSGSFARAFSGFTFEESAYEITDHPLALSTDVWLRFAHRWKLAAGLRAERNDQTFVRREQIPTVQTYTLNATDTAFLPRVQLTHDLSAHTAWSLAAAAGRKPGGYSAFTGNRILAAFAPERTRSLETSLSRTFPRQHLRTTIRAYAYAISGYQIERSFATGAFTDDYLVVNAPHARSLGSEWETAWQPTASLTLRAAAGLTRVTLREFTDPYSKIRYDGRRAPFSPSHDATLSATCRLPAGFEGTLAVNSTGRIDYTESEDPRYAQRTFTVINASLAYRARFWRAGLAVRNLTGREYYSSITPGTGHGTPGAPQTIALTFELFTPAK</sequence>
<evidence type="ECO:0000256" key="6">
    <source>
        <dbReference type="ARBA" id="ARBA00023004"/>
    </source>
</evidence>
<keyword evidence="13" id="KW-1185">Reference proteome</keyword>
<dbReference type="PANTHER" id="PTHR32552:SF81">
    <property type="entry name" value="TONB-DEPENDENT OUTER MEMBRANE RECEPTOR"/>
    <property type="match status" value="1"/>
</dbReference>
<evidence type="ECO:0000313" key="12">
    <source>
        <dbReference type="EMBL" id="ATC63885.1"/>
    </source>
</evidence>
<evidence type="ECO:0000256" key="1">
    <source>
        <dbReference type="ARBA" id="ARBA00004571"/>
    </source>
</evidence>
<dbReference type="PANTHER" id="PTHR32552">
    <property type="entry name" value="FERRICHROME IRON RECEPTOR-RELATED"/>
    <property type="match status" value="1"/>
</dbReference>
<dbReference type="AlphaFoldDB" id="A0A290Q5C9"/>
<gene>
    <name evidence="12" type="ORF">CMV30_07950</name>
</gene>
<name>A0A290Q5C9_9BACT</name>
<keyword evidence="10" id="KW-0998">Cell outer membrane</keyword>
<evidence type="ECO:0000313" key="13">
    <source>
        <dbReference type="Proteomes" id="UP000217265"/>
    </source>
</evidence>
<evidence type="ECO:0000256" key="11">
    <source>
        <dbReference type="SAM" id="SignalP"/>
    </source>
</evidence>
<evidence type="ECO:0000256" key="10">
    <source>
        <dbReference type="ARBA" id="ARBA00023237"/>
    </source>
</evidence>
<evidence type="ECO:0000256" key="3">
    <source>
        <dbReference type="ARBA" id="ARBA00022452"/>
    </source>
</evidence>
<organism evidence="12 13">
    <name type="scientific">Nibricoccus aquaticus</name>
    <dbReference type="NCBI Taxonomy" id="2576891"/>
    <lineage>
        <taxon>Bacteria</taxon>
        <taxon>Pseudomonadati</taxon>
        <taxon>Verrucomicrobiota</taxon>
        <taxon>Opitutia</taxon>
        <taxon>Opitutales</taxon>
        <taxon>Opitutaceae</taxon>
        <taxon>Nibricoccus</taxon>
    </lineage>
</organism>
<keyword evidence="9" id="KW-0472">Membrane</keyword>
<keyword evidence="5" id="KW-0812">Transmembrane</keyword>
<keyword evidence="11" id="KW-0732">Signal</keyword>